<evidence type="ECO:0000256" key="1">
    <source>
        <dbReference type="PROSITE-ProRule" id="PRU00339"/>
    </source>
</evidence>
<keyword evidence="4" id="KW-1185">Reference proteome</keyword>
<dbReference type="Gene3D" id="1.25.40.10">
    <property type="entry name" value="Tetratricopeptide repeat domain"/>
    <property type="match status" value="4"/>
</dbReference>
<dbReference type="SMART" id="SM00028">
    <property type="entry name" value="TPR"/>
    <property type="match status" value="5"/>
</dbReference>
<feature type="repeat" description="TPR" evidence="1">
    <location>
        <begin position="712"/>
        <end position="745"/>
    </location>
</feature>
<feature type="coiled-coil region" evidence="2">
    <location>
        <begin position="1115"/>
        <end position="1142"/>
    </location>
</feature>
<dbReference type="InterPro" id="IPR019734">
    <property type="entry name" value="TPR_rpt"/>
</dbReference>
<dbReference type="RefSeq" id="WP_151968875.1">
    <property type="nucleotide sequence ID" value="NZ_AP019860.1"/>
</dbReference>
<evidence type="ECO:0000313" key="3">
    <source>
        <dbReference type="EMBL" id="BBM84741.1"/>
    </source>
</evidence>
<dbReference type="EMBL" id="AP019860">
    <property type="protein sequence ID" value="BBM84741.1"/>
    <property type="molecule type" value="Genomic_DNA"/>
</dbReference>
<proteinExistence type="predicted"/>
<protein>
    <submittedName>
        <fullName evidence="3">Lipopolysaccharide assembly protein B</fullName>
    </submittedName>
</protein>
<dbReference type="SUPFAM" id="SSF48452">
    <property type="entry name" value="TPR-like"/>
    <property type="match status" value="2"/>
</dbReference>
<sequence length="1328" mass="153035">MSNSWDERTLREYTKNLLQKGQKDKLYELLQGDEFIACQIEYFENYQATYDSLKHGIEAFINGATIDDEYKLCTLALKADQIALQAKENISQAFTWAQQGKIQLSLTCLQTLKEREFYIAALLLIWIETVRQQSLPPQKRTAKQIDYVIHTIEKRVPPTHNIVDRSFIEWWLEIVSVTAEPKSIIRILKIFHAQLLTDFATIFVKKNQFSKALTIIKNISCDIQKFMLLKSIIEALQNAKNHLQILSQVLEMTQNLKRNYDKFPLLLKICPVLYEAGETEKARQLFEQVLLIAQQDTSQIFSIIRALTEEEILYQPDLFHQLHKTILAMEENDKGKALLYADECLQKIGKHENILNIFRQSLQHVEGDEKTKCLSRITSHKVRKLVKSDNISQAIEIIQNIEDHEEQSKLLLKTTRLLQKTTVANKLSFFLQILDITKNAEYSKLTASSAQVILHIAPILQQEMQYKEAAGQAYQLALNIIQDQNDHDHHIMPFILNMTDHWQNTGIIPYNIFQQILQMVKNHYSDQVKFSALIALTEALVTTKDFQQALEIASDIENLEYKLRFLLKTAQLLQNSGANEKAEKAFEKAFSIAQNKISQFNSREQAKIIDYLLSKINTMKQYENRIFQQVLKITKDIQEHYHKSNALCSIARNLHKNTPGYCEFSQQMIKIIHDMERKEVRIDTLLRVVKIWAQAGNLQGALEAINNTISSFDILMYKAQIQQQIGNEKQALQTFKEALQTNPHAEFGNYESETLSFVSQNLAQADRVPQALELAQNISSPKHKGEFLLEIAKILQKAGKKEKVSQILHQVVTTISNIESDEAQLDSLSQVAKFLRKAKGIPEKFSLFQKVLQVRQDYWKFKEEVFKDLAQILQDLKHPEKFNIFLQFLTENYPAKDKNERFLSSIRALLKVGLFEQSLQLTKNMEEVGYQVKSLLQITLAVQKVENVSQKSALFEQILSIAKSWKNNDIMYLPYIALFLNNAGEKEQATKIFHQVMQNAKNDYVLSELAKNLVRAGKFSHVLNIKIEDDIHRYMTLAELAKIAAQHKNFEQALNIAKNIDDTFFADRFTALLAISKNLRNAKNVHDKANLCQQIVTLAQSIDIPENKSNLLFIASQIQQEVEEKEQAAQTFQQALKIAQSTADRFYKFEVLLEVVQTILDTKNTDTTTEFFQQILQIARCIKNDWHQSQALFYIVHAMTKTNDTASVSQLFPQILKLAQNIKDNTCKAKVFVSIATASAQTNHIEFFQNFLSTTSMSNTCLATVLREWQKSLVENVPNSIATLKQTFVMFPFGHSMAYHSICMLQIAHIKAQNWTFYHKIKECIHTK</sequence>
<keyword evidence="1" id="KW-0802">TPR repeat</keyword>
<name>A0A5S9INF1_UABAM</name>
<evidence type="ECO:0000313" key="4">
    <source>
        <dbReference type="Proteomes" id="UP000326354"/>
    </source>
</evidence>
<dbReference type="PROSITE" id="PS50005">
    <property type="entry name" value="TPR"/>
    <property type="match status" value="1"/>
</dbReference>
<dbReference type="Proteomes" id="UP000326354">
    <property type="component" value="Chromosome"/>
</dbReference>
<dbReference type="KEGG" id="uam:UABAM_03102"/>
<dbReference type="Pfam" id="PF13181">
    <property type="entry name" value="TPR_8"/>
    <property type="match status" value="1"/>
</dbReference>
<evidence type="ECO:0000256" key="2">
    <source>
        <dbReference type="SAM" id="Coils"/>
    </source>
</evidence>
<gene>
    <name evidence="3" type="ORF">UABAM_03102</name>
</gene>
<keyword evidence="2" id="KW-0175">Coiled coil</keyword>
<organism evidence="3 4">
    <name type="scientific">Uabimicrobium amorphum</name>
    <dbReference type="NCBI Taxonomy" id="2596890"/>
    <lineage>
        <taxon>Bacteria</taxon>
        <taxon>Pseudomonadati</taxon>
        <taxon>Planctomycetota</taxon>
        <taxon>Candidatus Uabimicrobiia</taxon>
        <taxon>Candidatus Uabimicrobiales</taxon>
        <taxon>Candidatus Uabimicrobiaceae</taxon>
        <taxon>Candidatus Uabimicrobium</taxon>
    </lineage>
</organism>
<dbReference type="InterPro" id="IPR011990">
    <property type="entry name" value="TPR-like_helical_dom_sf"/>
</dbReference>
<reference evidence="3 4" key="1">
    <citation type="submission" date="2019-08" db="EMBL/GenBank/DDBJ databases">
        <title>Complete genome sequence of Candidatus Uab amorphum.</title>
        <authorList>
            <person name="Shiratori T."/>
            <person name="Suzuki S."/>
            <person name="Kakizawa Y."/>
            <person name="Ishida K."/>
        </authorList>
    </citation>
    <scope>NUCLEOTIDE SEQUENCE [LARGE SCALE GENOMIC DNA]</scope>
    <source>
        <strain evidence="3 4">SRT547</strain>
    </source>
</reference>
<accession>A0A5S9INF1</accession>